<proteinExistence type="inferred from homology"/>
<accession>A0A9Q0W550</accession>
<name>A0A9Q0W550_SALPP</name>
<feature type="transmembrane region" description="Helical" evidence="7">
    <location>
        <begin position="110"/>
        <end position="131"/>
    </location>
</feature>
<reference evidence="8" key="1">
    <citation type="submission" date="2022-11" db="EMBL/GenBank/DDBJ databases">
        <authorList>
            <person name="Hyden B.L."/>
            <person name="Feng K."/>
            <person name="Yates T."/>
            <person name="Jawdy S."/>
            <person name="Smart L.B."/>
            <person name="Muchero W."/>
        </authorList>
    </citation>
    <scope>NUCLEOTIDE SEQUENCE</scope>
    <source>
        <tissue evidence="8">Shoot tip</tissue>
    </source>
</reference>
<gene>
    <name evidence="8" type="ORF">OIU79_025653</name>
</gene>
<feature type="transmembrane region" description="Helical" evidence="7">
    <location>
        <begin position="194"/>
        <end position="213"/>
    </location>
</feature>
<evidence type="ECO:0000256" key="2">
    <source>
        <dbReference type="ARBA" id="ARBA00005697"/>
    </source>
</evidence>
<evidence type="ECO:0000313" key="8">
    <source>
        <dbReference type="EMBL" id="KAJ6760846.1"/>
    </source>
</evidence>
<dbReference type="GO" id="GO:0005345">
    <property type="term" value="F:purine nucleobase transmembrane transporter activity"/>
    <property type="evidence" value="ECO:0007669"/>
    <property type="project" value="TreeGrafter"/>
</dbReference>
<comment type="similarity">
    <text evidence="2">Belongs to the nucleobase:cation symporter-2 (NCS2) (TC 2.A.40) family. Azg-like subfamily.</text>
</comment>
<comment type="subcellular location">
    <subcellularLocation>
        <location evidence="1">Membrane</location>
        <topology evidence="1">Multi-pass membrane protein</topology>
    </subcellularLocation>
</comment>
<dbReference type="PANTHER" id="PTHR43337:SF13">
    <property type="entry name" value="ADENINE_GUANINE PERMEASE AZG2"/>
    <property type="match status" value="1"/>
</dbReference>
<dbReference type="Pfam" id="PF00860">
    <property type="entry name" value="Xan_ur_permease"/>
    <property type="match status" value="1"/>
</dbReference>
<evidence type="ECO:0000256" key="6">
    <source>
        <dbReference type="ARBA" id="ARBA00023136"/>
    </source>
</evidence>
<protein>
    <submittedName>
        <fullName evidence="8">ADENINE/GUANINE PERMEASE AZG2</fullName>
    </submittedName>
</protein>
<sequence>MGGGLCPRLSSSWENKETALNDAVSKTKVGKYFMLDARKSTFTKELRAGTATFLTMAYIITVNATILADSGGTCSAADCSAPVNQTAGPECMLKPNEGYQRCLDKTKSDLIVATVLSAMIGSFAMGILANLPFGLAPGMGPNAFVAYNLVGFHGSGPISYKTAMAIVLLEGCAFFIVSALGLREKLARIIPKPIRLACAAGIGLFIAFVGLQVHQGMGLVGPDQSTLVTMTACSSTNPATGECISGKMRSPTFWLGSVGLLITCYGLMKEIKGSMIYGILFVTLVSWIRGTAVTYFPQTLIGDTKYKYFKKVVGFHKIHSTAGAISFTNLNTSDAWLALATLFYVDMLGTTGTLYTMAEVGGFVDGKGSFEGQYTAFLVDAGSTIVGSTLGVTTTATYVESSAGIREGRQNRIDCCDCRLIFSGIIVFYAALNERASVGYRAIAGDSWGDDDEGGEGYRLGEHEGGGAGFHHHDSNAANLLCSKWDCGWHWIVRCSELV</sequence>
<feature type="transmembrane region" description="Helical" evidence="7">
    <location>
        <begin position="162"/>
        <end position="182"/>
    </location>
</feature>
<dbReference type="GO" id="GO:0015854">
    <property type="term" value="P:guanine transport"/>
    <property type="evidence" value="ECO:0007669"/>
    <property type="project" value="TreeGrafter"/>
</dbReference>
<evidence type="ECO:0000256" key="1">
    <source>
        <dbReference type="ARBA" id="ARBA00004141"/>
    </source>
</evidence>
<reference evidence="8" key="2">
    <citation type="journal article" date="2023" name="Int. J. Mol. Sci.">
        <title>De Novo Assembly and Annotation of 11 Diverse Shrub Willow (Salix) Genomes Reveals Novel Gene Organization in Sex-Linked Regions.</title>
        <authorList>
            <person name="Hyden B."/>
            <person name="Feng K."/>
            <person name="Yates T.B."/>
            <person name="Jawdy S."/>
            <person name="Cereghino C."/>
            <person name="Smart L.B."/>
            <person name="Muchero W."/>
        </authorList>
    </citation>
    <scope>NUCLEOTIDE SEQUENCE</scope>
    <source>
        <tissue evidence="8">Shoot tip</tissue>
    </source>
</reference>
<organism evidence="8 9">
    <name type="scientific">Salix purpurea</name>
    <name type="common">Purple osier willow</name>
    <dbReference type="NCBI Taxonomy" id="77065"/>
    <lineage>
        <taxon>Eukaryota</taxon>
        <taxon>Viridiplantae</taxon>
        <taxon>Streptophyta</taxon>
        <taxon>Embryophyta</taxon>
        <taxon>Tracheophyta</taxon>
        <taxon>Spermatophyta</taxon>
        <taxon>Magnoliopsida</taxon>
        <taxon>eudicotyledons</taxon>
        <taxon>Gunneridae</taxon>
        <taxon>Pentapetalae</taxon>
        <taxon>rosids</taxon>
        <taxon>fabids</taxon>
        <taxon>Malpighiales</taxon>
        <taxon>Salicaceae</taxon>
        <taxon>Saliceae</taxon>
        <taxon>Salix</taxon>
    </lineage>
</organism>
<feature type="transmembrane region" description="Helical" evidence="7">
    <location>
        <begin position="275"/>
        <end position="296"/>
    </location>
</feature>
<dbReference type="Proteomes" id="UP001151532">
    <property type="component" value="Chromosome 15Z"/>
</dbReference>
<dbReference type="EMBL" id="JAPFFK010000006">
    <property type="protein sequence ID" value="KAJ6760846.1"/>
    <property type="molecule type" value="Genomic_DNA"/>
</dbReference>
<evidence type="ECO:0000256" key="4">
    <source>
        <dbReference type="ARBA" id="ARBA00022692"/>
    </source>
</evidence>
<keyword evidence="3" id="KW-0813">Transport</keyword>
<keyword evidence="9" id="KW-1185">Reference proteome</keyword>
<evidence type="ECO:0000256" key="5">
    <source>
        <dbReference type="ARBA" id="ARBA00022989"/>
    </source>
</evidence>
<keyword evidence="5 7" id="KW-1133">Transmembrane helix</keyword>
<dbReference type="PANTHER" id="PTHR43337">
    <property type="entry name" value="XANTHINE/URACIL PERMEASE C887.17-RELATED"/>
    <property type="match status" value="1"/>
</dbReference>
<dbReference type="OrthoDB" id="431212at2759"/>
<keyword evidence="6 7" id="KW-0472">Membrane</keyword>
<comment type="caution">
    <text evidence="8">The sequence shown here is derived from an EMBL/GenBank/DDBJ whole genome shotgun (WGS) entry which is preliminary data.</text>
</comment>
<evidence type="ECO:0000256" key="7">
    <source>
        <dbReference type="SAM" id="Phobius"/>
    </source>
</evidence>
<keyword evidence="4 7" id="KW-0812">Transmembrane</keyword>
<dbReference type="GO" id="GO:0005886">
    <property type="term" value="C:plasma membrane"/>
    <property type="evidence" value="ECO:0007669"/>
    <property type="project" value="TreeGrafter"/>
</dbReference>
<dbReference type="InterPro" id="IPR045018">
    <property type="entry name" value="Azg-like"/>
</dbReference>
<evidence type="ECO:0000313" key="9">
    <source>
        <dbReference type="Proteomes" id="UP001151532"/>
    </source>
</evidence>
<dbReference type="InterPro" id="IPR006043">
    <property type="entry name" value="NCS2"/>
</dbReference>
<dbReference type="GO" id="GO:0015853">
    <property type="term" value="P:adenine transport"/>
    <property type="evidence" value="ECO:0007669"/>
    <property type="project" value="TreeGrafter"/>
</dbReference>
<dbReference type="AlphaFoldDB" id="A0A9Q0W550"/>
<evidence type="ECO:0000256" key="3">
    <source>
        <dbReference type="ARBA" id="ARBA00022448"/>
    </source>
</evidence>